<protein>
    <submittedName>
        <fullName evidence="7">Thioredoxin</fullName>
    </submittedName>
</protein>
<dbReference type="PANTHER" id="PTHR45663:SF11">
    <property type="entry name" value="GEO12009P1"/>
    <property type="match status" value="1"/>
</dbReference>
<name>A0AAN0MLD9_9GAMM</name>
<evidence type="ECO:0000313" key="7">
    <source>
        <dbReference type="EMBL" id="BES85203.1"/>
    </source>
</evidence>
<dbReference type="GO" id="GO:0045454">
    <property type="term" value="P:cell redox homeostasis"/>
    <property type="evidence" value="ECO:0007669"/>
    <property type="project" value="TreeGrafter"/>
</dbReference>
<keyword evidence="5" id="KW-0676">Redox-active center</keyword>
<evidence type="ECO:0000259" key="6">
    <source>
        <dbReference type="PROSITE" id="PS51352"/>
    </source>
</evidence>
<dbReference type="PROSITE" id="PS51352">
    <property type="entry name" value="THIOREDOXIN_2"/>
    <property type="match status" value="1"/>
</dbReference>
<feature type="domain" description="Thioredoxin" evidence="6">
    <location>
        <begin position="1"/>
        <end position="107"/>
    </location>
</feature>
<dbReference type="InterPro" id="IPR013766">
    <property type="entry name" value="Thioredoxin_domain"/>
</dbReference>
<keyword evidence="3" id="KW-0249">Electron transport</keyword>
<keyword evidence="8" id="KW-1185">Reference proteome</keyword>
<evidence type="ECO:0000256" key="2">
    <source>
        <dbReference type="ARBA" id="ARBA00022448"/>
    </source>
</evidence>
<dbReference type="InterPro" id="IPR036249">
    <property type="entry name" value="Thioredoxin-like_sf"/>
</dbReference>
<dbReference type="Gene3D" id="3.40.30.10">
    <property type="entry name" value="Glutaredoxin"/>
    <property type="match status" value="1"/>
</dbReference>
<evidence type="ECO:0000256" key="5">
    <source>
        <dbReference type="ARBA" id="ARBA00023284"/>
    </source>
</evidence>
<dbReference type="InterPro" id="IPR017937">
    <property type="entry name" value="Thioredoxin_CS"/>
</dbReference>
<dbReference type="Proteomes" id="UP001377830">
    <property type="component" value="Chromosome"/>
</dbReference>
<keyword evidence="2" id="KW-0813">Transport</keyword>
<comment type="similarity">
    <text evidence="1">Belongs to the thioredoxin family.</text>
</comment>
<dbReference type="SUPFAM" id="SSF52833">
    <property type="entry name" value="Thioredoxin-like"/>
    <property type="match status" value="1"/>
</dbReference>
<dbReference type="AlphaFoldDB" id="A0AAN0MLD9"/>
<sequence length="112" mass="12444">MSSIIAVTEHNYTDEVELSELPVLIDFWAPWCAPCRALAPTIEEVAQKYDGKIKVVKINVDEAKPLSDRFGVKGIPALFIIKDGNIAARPQVSNRTRLFALLDTQLAPEHKS</sequence>
<gene>
    <name evidence="7" type="primary">trxA_3</name>
    <name evidence="7" type="ORF">PEC302110_23000</name>
</gene>
<evidence type="ECO:0000313" key="8">
    <source>
        <dbReference type="Proteomes" id="UP001377830"/>
    </source>
</evidence>
<keyword evidence="4" id="KW-1015">Disulfide bond</keyword>
<dbReference type="PROSITE" id="PS00194">
    <property type="entry name" value="THIOREDOXIN_1"/>
    <property type="match status" value="1"/>
</dbReference>
<dbReference type="Pfam" id="PF00085">
    <property type="entry name" value="Thioredoxin"/>
    <property type="match status" value="1"/>
</dbReference>
<evidence type="ECO:0000256" key="3">
    <source>
        <dbReference type="ARBA" id="ARBA00022982"/>
    </source>
</evidence>
<dbReference type="PANTHER" id="PTHR45663">
    <property type="entry name" value="GEO12009P1"/>
    <property type="match status" value="1"/>
</dbReference>
<dbReference type="GO" id="GO:0005829">
    <property type="term" value="C:cytosol"/>
    <property type="evidence" value="ECO:0007669"/>
    <property type="project" value="TreeGrafter"/>
</dbReference>
<dbReference type="PRINTS" id="PR00421">
    <property type="entry name" value="THIOREDOXIN"/>
</dbReference>
<proteinExistence type="inferred from homology"/>
<accession>A0AAN0MLD9</accession>
<dbReference type="EMBL" id="AP028908">
    <property type="protein sequence ID" value="BES85203.1"/>
    <property type="molecule type" value="Genomic_DNA"/>
</dbReference>
<organism evidence="7 8">
    <name type="scientific">Pectobacterium araliae</name>
    <dbReference type="NCBI Taxonomy" id="3073862"/>
    <lineage>
        <taxon>Bacteria</taxon>
        <taxon>Pseudomonadati</taxon>
        <taxon>Pseudomonadota</taxon>
        <taxon>Gammaproteobacteria</taxon>
        <taxon>Enterobacterales</taxon>
        <taxon>Pectobacteriaceae</taxon>
        <taxon>Pectobacterium</taxon>
    </lineage>
</organism>
<dbReference type="RefSeq" id="WP_261848359.1">
    <property type="nucleotide sequence ID" value="NZ_AP028908.1"/>
</dbReference>
<dbReference type="GO" id="GO:0015035">
    <property type="term" value="F:protein-disulfide reductase activity"/>
    <property type="evidence" value="ECO:0007669"/>
    <property type="project" value="TreeGrafter"/>
</dbReference>
<reference evidence="8" key="1">
    <citation type="journal article" date="2024" name="Int. J. Syst. Evol. Microbiol.">
        <title>Pectobacterium araliae sp. nov., a pathogen causing bacterial soft rot of Japanese angelica tree in Japan.</title>
        <authorList>
            <person name="Sawada H."/>
            <person name="Someya N."/>
            <person name="Morohoshi T."/>
            <person name="Ono M."/>
            <person name="Satou M."/>
        </authorList>
    </citation>
    <scope>NUCLEOTIDE SEQUENCE [LARGE SCALE GENOMIC DNA]</scope>
    <source>
        <strain evidence="8">MAFF 302110</strain>
    </source>
</reference>
<evidence type="ECO:0000256" key="1">
    <source>
        <dbReference type="ARBA" id="ARBA00008987"/>
    </source>
</evidence>
<dbReference type="CDD" id="cd02947">
    <property type="entry name" value="TRX_family"/>
    <property type="match status" value="1"/>
</dbReference>
<dbReference type="KEGG" id="parl:PEC302110_23000"/>
<dbReference type="FunFam" id="3.40.30.10:FF:000001">
    <property type="entry name" value="Thioredoxin"/>
    <property type="match status" value="1"/>
</dbReference>
<evidence type="ECO:0000256" key="4">
    <source>
        <dbReference type="ARBA" id="ARBA00023157"/>
    </source>
</evidence>